<dbReference type="SUPFAM" id="SSF53300">
    <property type="entry name" value="vWA-like"/>
    <property type="match status" value="1"/>
</dbReference>
<dbReference type="Gene3D" id="2.130.10.10">
    <property type="entry name" value="YVTN repeat-like/Quinoprotein amine dehydrogenase"/>
    <property type="match status" value="1"/>
</dbReference>
<evidence type="ECO:0000313" key="2">
    <source>
        <dbReference type="EMBL" id="SKA92485.1"/>
    </source>
</evidence>
<sequence length="1218" mass="131104">MKNNKKAGTYISYLLGVFIASWQLSALADDSEIYSSAKPAANPNILFMLDTSGSMNGEDIDDGMGGKKSRMSVLQEVFADVITNAPANLNVGLLRYGGEYSASPSGISFPVKPIDAEALPIITDKLTVDQDNLPDPIAGQTVRAFLPLVVNSWQARGSTPIVDSFAEAARYYRGEQVSSFGALQPSHVRAAHPSTYTGNLSYDACASYSAPYACNNTAGACYNEIIPGSCANQWVDVGCLQFEATNDACCEWTTTSVNESGVGTVWECTGGYTCPGYNYANCLVPGGQVEAEICQTRSCIGQLAGTANYSSPLTSECQSNYIVFMSDGRPEGDNGIADYPVWRSLIETTVGKTCLDSPSGYPAGTCGPELAEYLANEDQSTAFAGKQTIETFTIAFALNDPAGTQYLQSLAEAGHLKVANNATELRKALQQVIAQATSVSKPVAAEPVYAAARPLSATTLVAQAAHDTSHPLVSTWALWKSFVTNPDLAEALLKLIEPSIFMGGAGGTPSLAATSNNFFHANNVKDLTSAFSSIIGRVQASASSFTSPTYKVDPNSYLAHSDEVFIPVFKRTPNAQWKGNLKKFKLENGVIVGKTGTTATQAAVDAQGQFLDSAWDFWGATASGSDVTGGGAASLLDPANRVLWTDNKTSLVTLDTTISKASLGDAAMTDTQHESLLEFIRGYNEDGTARQHLGDIMNSKPVMVRDSQGKSYVLAGSNEGYLHAFDTATGVEKWAFMPSVLLKNIKTLYENPLTTQHLYGVDGPLTVWYYDKNNDGQIKPDDQDKIYVYFGLRRGGSAYYALDITDMSAPSLAWVVDDTTAGFNNLGESWSKPVLAKMRVADADASTGSVLKDVLVFGGGFDPILEDENPANRLTHNKGHDVYIVNAHNGTELIWSLRADVSNAVMELKHSIPGDIRVLDMDQNGALDRLYFGDTGGHIWRVDLDVDVKDADTTTLYDYQKARLSQFANLGGSGSDKRMFYYEPDVAVAKMNGKDLLTLSIGSGYRSHPLSETINDRFYVLVDRQPFAEPDSAIFPIEETSSLVDVDTLSSTNNLLTDTSLTGWYYDLPNQAEKVLAPALTFMNKIVFTSFSIEEGNAGTCDVSTSAGRAYVMDLFSGAAVGSLDPSKPDEKVRSMIIGIDEIPDTPQLVFKQPMAADGSACTSSDCVQGLEVRIGKMQHALLDATHLTNGSNQAVDRIDLGNQLPRLFWLDRDVSRD</sequence>
<accession>A0A1T4XTS0</accession>
<reference evidence="2 3" key="1">
    <citation type="submission" date="2017-02" db="EMBL/GenBank/DDBJ databases">
        <authorList>
            <person name="Peterson S.W."/>
        </authorList>
    </citation>
    <scope>NUCLEOTIDE SEQUENCE [LARGE SCALE GENOMIC DNA]</scope>
    <source>
        <strain evidence="2 3">ATCC 49788</strain>
    </source>
</reference>
<name>A0A1T4XTS0_9GAMM</name>
<dbReference type="STRING" id="92487.SAMN02745130_03382"/>
<dbReference type="InterPro" id="IPR015943">
    <property type="entry name" value="WD40/YVTN_repeat-like_dom_sf"/>
</dbReference>
<dbReference type="SUPFAM" id="SSF50998">
    <property type="entry name" value="Quinoprotein alcohol dehydrogenase-like"/>
    <property type="match status" value="1"/>
</dbReference>
<dbReference type="AlphaFoldDB" id="A0A1T4XTS0"/>
<dbReference type="InterPro" id="IPR036465">
    <property type="entry name" value="vWFA_dom_sf"/>
</dbReference>
<dbReference type="EMBL" id="FUYB01000022">
    <property type="protein sequence ID" value="SKA92485.1"/>
    <property type="molecule type" value="Genomic_DNA"/>
</dbReference>
<organism evidence="2 3">
    <name type="scientific">Thiothrix eikelboomii</name>
    <dbReference type="NCBI Taxonomy" id="92487"/>
    <lineage>
        <taxon>Bacteria</taxon>
        <taxon>Pseudomonadati</taxon>
        <taxon>Pseudomonadota</taxon>
        <taxon>Gammaproteobacteria</taxon>
        <taxon>Thiotrichales</taxon>
        <taxon>Thiotrichaceae</taxon>
        <taxon>Thiothrix</taxon>
    </lineage>
</organism>
<keyword evidence="1" id="KW-0732">Signal</keyword>
<dbReference type="OrthoDB" id="7156875at2"/>
<feature type="chain" id="PRO_5013092143" evidence="1">
    <location>
        <begin position="29"/>
        <end position="1218"/>
    </location>
</feature>
<dbReference type="InterPro" id="IPR011047">
    <property type="entry name" value="Quinoprotein_ADH-like_sf"/>
</dbReference>
<keyword evidence="3" id="KW-1185">Reference proteome</keyword>
<dbReference type="Gene3D" id="3.40.50.410">
    <property type="entry name" value="von Willebrand factor, type A domain"/>
    <property type="match status" value="1"/>
</dbReference>
<proteinExistence type="predicted"/>
<dbReference type="Proteomes" id="UP000190460">
    <property type="component" value="Unassembled WGS sequence"/>
</dbReference>
<gene>
    <name evidence="2" type="ORF">SAMN02745130_03382</name>
</gene>
<feature type="signal peptide" evidence="1">
    <location>
        <begin position="1"/>
        <end position="28"/>
    </location>
</feature>
<dbReference type="RefSeq" id="WP_078923824.1">
    <property type="nucleotide sequence ID" value="NZ_FUYB01000022.1"/>
</dbReference>
<evidence type="ECO:0000256" key="1">
    <source>
        <dbReference type="SAM" id="SignalP"/>
    </source>
</evidence>
<protein>
    <submittedName>
        <fullName evidence="2">Tfp pilus assembly protein, tip-associated adhesin PilY1</fullName>
    </submittedName>
</protein>
<evidence type="ECO:0000313" key="3">
    <source>
        <dbReference type="Proteomes" id="UP000190460"/>
    </source>
</evidence>